<comment type="caution">
    <text evidence="1">The sequence shown here is derived from an EMBL/GenBank/DDBJ whole genome shotgun (WGS) entry which is preliminary data.</text>
</comment>
<protein>
    <submittedName>
        <fullName evidence="1">Uncharacterized protein</fullName>
    </submittedName>
</protein>
<gene>
    <name evidence="1" type="ORF">BDY19DRAFT_983745</name>
</gene>
<organism evidence="1 2">
    <name type="scientific">Irpex rosettiformis</name>
    <dbReference type="NCBI Taxonomy" id="378272"/>
    <lineage>
        <taxon>Eukaryota</taxon>
        <taxon>Fungi</taxon>
        <taxon>Dikarya</taxon>
        <taxon>Basidiomycota</taxon>
        <taxon>Agaricomycotina</taxon>
        <taxon>Agaricomycetes</taxon>
        <taxon>Polyporales</taxon>
        <taxon>Irpicaceae</taxon>
        <taxon>Irpex</taxon>
    </lineage>
</organism>
<keyword evidence="2" id="KW-1185">Reference proteome</keyword>
<dbReference type="Proteomes" id="UP001055072">
    <property type="component" value="Unassembled WGS sequence"/>
</dbReference>
<evidence type="ECO:0000313" key="1">
    <source>
        <dbReference type="EMBL" id="KAI0092373.1"/>
    </source>
</evidence>
<name>A0ACB8UDG0_9APHY</name>
<accession>A0ACB8UDG0</accession>
<dbReference type="EMBL" id="MU274904">
    <property type="protein sequence ID" value="KAI0092373.1"/>
    <property type="molecule type" value="Genomic_DNA"/>
</dbReference>
<evidence type="ECO:0000313" key="2">
    <source>
        <dbReference type="Proteomes" id="UP001055072"/>
    </source>
</evidence>
<sequence length="347" mass="38157">MATESFQSYLVTGGSGLLGQHIVKLLRSRYPYAPVAVFDLVPSDQDEGVRSFVGDITDRNALEKAVKECKATCIFHTVALLQGPLRDIQMNVNYGGTVNVLSVARVQSVPKLVFTSSASVVSDGKAQVGIDESLPYPPKPFDVYNETKALAEQDVLHANGHGGLSTVSLRVAGLFGPGDKLTVPGFMSMLVAKKTHIQFGDNTNLFDWTYIENAAHAHLLAAERLNPDHPKFSEVAGQAFFITNGEPIPYWDFGRELWKAVGHVPSKITVIPRSVGILIATIMELVSWFTGRPAVLTRFRIMIFCTTRWCSIEKARKALDYEPPVPLHEGIRKAAECWQTHQAPPNN</sequence>
<proteinExistence type="predicted"/>
<reference evidence="1" key="1">
    <citation type="journal article" date="2021" name="Environ. Microbiol.">
        <title>Gene family expansions and transcriptome signatures uncover fungal adaptations to wood decay.</title>
        <authorList>
            <person name="Hage H."/>
            <person name="Miyauchi S."/>
            <person name="Viragh M."/>
            <person name="Drula E."/>
            <person name="Min B."/>
            <person name="Chaduli D."/>
            <person name="Navarro D."/>
            <person name="Favel A."/>
            <person name="Norest M."/>
            <person name="Lesage-Meessen L."/>
            <person name="Balint B."/>
            <person name="Merenyi Z."/>
            <person name="de Eugenio L."/>
            <person name="Morin E."/>
            <person name="Martinez A.T."/>
            <person name="Baldrian P."/>
            <person name="Stursova M."/>
            <person name="Martinez M.J."/>
            <person name="Novotny C."/>
            <person name="Magnuson J.K."/>
            <person name="Spatafora J.W."/>
            <person name="Maurice S."/>
            <person name="Pangilinan J."/>
            <person name="Andreopoulos W."/>
            <person name="LaButti K."/>
            <person name="Hundley H."/>
            <person name="Na H."/>
            <person name="Kuo A."/>
            <person name="Barry K."/>
            <person name="Lipzen A."/>
            <person name="Henrissat B."/>
            <person name="Riley R."/>
            <person name="Ahrendt S."/>
            <person name="Nagy L.G."/>
            <person name="Grigoriev I.V."/>
            <person name="Martin F."/>
            <person name="Rosso M.N."/>
        </authorList>
    </citation>
    <scope>NUCLEOTIDE SEQUENCE</scope>
    <source>
        <strain evidence="1">CBS 384.51</strain>
    </source>
</reference>